<gene>
    <name evidence="2" type="ORF">GOQ27_04150</name>
</gene>
<dbReference type="PANTHER" id="PTHR43792">
    <property type="entry name" value="GNAT FAMILY, PUTATIVE (AFU_ORTHOLOGUE AFUA_3G00765)-RELATED-RELATED"/>
    <property type="match status" value="1"/>
</dbReference>
<dbReference type="EMBL" id="WSFT01000019">
    <property type="protein sequence ID" value="MBS4537641.1"/>
    <property type="molecule type" value="Genomic_DNA"/>
</dbReference>
<proteinExistence type="predicted"/>
<dbReference type="AlphaFoldDB" id="A0A942UVG9"/>
<dbReference type="InterPro" id="IPR000182">
    <property type="entry name" value="GNAT_dom"/>
</dbReference>
<dbReference type="InterPro" id="IPR051531">
    <property type="entry name" value="N-acetyltransferase"/>
</dbReference>
<reference evidence="2" key="1">
    <citation type="submission" date="2019-12" db="EMBL/GenBank/DDBJ databases">
        <title>Clostridiaceae gen. nov. sp. nov., isolated from sediment in Xinjiang, China.</title>
        <authorList>
            <person name="Zhang R."/>
        </authorList>
    </citation>
    <scope>NUCLEOTIDE SEQUENCE</scope>
    <source>
        <strain evidence="2">D2Q-11</strain>
    </source>
</reference>
<keyword evidence="3" id="KW-1185">Reference proteome</keyword>
<protein>
    <submittedName>
        <fullName evidence="2">GNAT family N-acetyltransferase</fullName>
    </submittedName>
</protein>
<evidence type="ECO:0000259" key="1">
    <source>
        <dbReference type="PROSITE" id="PS51186"/>
    </source>
</evidence>
<dbReference type="Proteomes" id="UP000724672">
    <property type="component" value="Unassembled WGS sequence"/>
</dbReference>
<name>A0A942UVG9_9FIRM</name>
<evidence type="ECO:0000313" key="2">
    <source>
        <dbReference type="EMBL" id="MBS4537641.1"/>
    </source>
</evidence>
<feature type="domain" description="N-acetyltransferase" evidence="1">
    <location>
        <begin position="17"/>
        <end position="182"/>
    </location>
</feature>
<organism evidence="2 3">
    <name type="scientific">Anaeromonas frigoriresistens</name>
    <dbReference type="NCBI Taxonomy" id="2683708"/>
    <lineage>
        <taxon>Bacteria</taxon>
        <taxon>Bacillati</taxon>
        <taxon>Bacillota</taxon>
        <taxon>Tissierellia</taxon>
        <taxon>Tissierellales</taxon>
        <taxon>Thermohalobacteraceae</taxon>
        <taxon>Anaeromonas</taxon>
    </lineage>
</organism>
<dbReference type="InterPro" id="IPR016181">
    <property type="entry name" value="Acyl_CoA_acyltransferase"/>
</dbReference>
<accession>A0A942UVG9</accession>
<dbReference type="PROSITE" id="PS51186">
    <property type="entry name" value="GNAT"/>
    <property type="match status" value="1"/>
</dbReference>
<dbReference type="Gene3D" id="3.40.630.30">
    <property type="match status" value="1"/>
</dbReference>
<dbReference type="GO" id="GO:0016747">
    <property type="term" value="F:acyltransferase activity, transferring groups other than amino-acyl groups"/>
    <property type="evidence" value="ECO:0007669"/>
    <property type="project" value="InterPro"/>
</dbReference>
<dbReference type="RefSeq" id="WP_203365563.1">
    <property type="nucleotide sequence ID" value="NZ_WSFT01000019.1"/>
</dbReference>
<sequence length="182" mass="21220">MLEGLQSKLPILIGDKYLVRYIDDGDIEDIFDIYSNEKISKHIVRKVHTTLNDSKQLIQLLKDRMVEGDNVYLGICESKTNKLIGIIRFLIKEDPQVITLGYGLNEKYWGQGIVPKVIDELICYIKSDNKYLKLRATIKPDNINSLRCLEKLRFKKSGEFMKVGIVDNEEVKTKRFLYYKKL</sequence>
<comment type="caution">
    <text evidence="2">The sequence shown here is derived from an EMBL/GenBank/DDBJ whole genome shotgun (WGS) entry which is preliminary data.</text>
</comment>
<dbReference type="SUPFAM" id="SSF55729">
    <property type="entry name" value="Acyl-CoA N-acyltransferases (Nat)"/>
    <property type="match status" value="1"/>
</dbReference>
<evidence type="ECO:0000313" key="3">
    <source>
        <dbReference type="Proteomes" id="UP000724672"/>
    </source>
</evidence>
<dbReference type="Pfam" id="PF13302">
    <property type="entry name" value="Acetyltransf_3"/>
    <property type="match status" value="1"/>
</dbReference>